<dbReference type="Proteomes" id="UP001163293">
    <property type="component" value="Plasmid unnamed4"/>
</dbReference>
<name>A0AAX3EQA5_PAEUR</name>
<gene>
    <name evidence="1" type="ORF">NL394_23515</name>
</gene>
<keyword evidence="1" id="KW-0614">Plasmid</keyword>
<keyword evidence="2" id="KW-1185">Reference proteome</keyword>
<accession>A0AAX3EQA5</accession>
<dbReference type="RefSeq" id="WP_264398885.1">
    <property type="nucleotide sequence ID" value="NZ_CP101183.1"/>
</dbReference>
<proteinExistence type="predicted"/>
<evidence type="ECO:0000313" key="1">
    <source>
        <dbReference type="EMBL" id="UYW00121.1"/>
    </source>
</evidence>
<organism evidence="1 2">
    <name type="scientific">Paenarthrobacter ureafaciens</name>
    <dbReference type="NCBI Taxonomy" id="37931"/>
    <lineage>
        <taxon>Bacteria</taxon>
        <taxon>Bacillati</taxon>
        <taxon>Actinomycetota</taxon>
        <taxon>Actinomycetes</taxon>
        <taxon>Micrococcales</taxon>
        <taxon>Micrococcaceae</taxon>
        <taxon>Paenarthrobacter</taxon>
    </lineage>
</organism>
<protein>
    <submittedName>
        <fullName evidence="1">Uncharacterized protein</fullName>
    </submittedName>
</protein>
<evidence type="ECO:0000313" key="2">
    <source>
        <dbReference type="Proteomes" id="UP001163293"/>
    </source>
</evidence>
<geneLocation type="plasmid" evidence="1 2">
    <name>unnamed4</name>
</geneLocation>
<sequence length="383" mass="41203">MSREKRIEQWLNGAGVNNNTRPGGVGLAALESISRWLTTRANAPTVSMAWVTPENIHLFFAEDTALATPWRKGADEREWIVTPRAALQLPAGPSFAPQMSALTGIGDTPDGCKVFYNLTRLQRVGAHGTSELCSGFIIGMVMEMAGQAWTSDHDIWLVGQGELGDKTINFLAPFHRNMFAADKITDIPAAALAGRSATLFVMGSTADDLLAFDQVAAAGTSLVTDSVLGNEVTLAVEIQTDTTARVRPLDYELFPVMVTTDDEVFLAMDAQWIARENLLEELSTTDFTVNDIINAPAAAVHGPTAQRDIAAWCRQLTGYEQAEAIRQVSDAIASQSQELSDSEREQVSAALQIALARAVADADIDTAQSILEAQNTLNEGGPL</sequence>
<dbReference type="AlphaFoldDB" id="A0AAX3EQA5"/>
<reference evidence="1" key="1">
    <citation type="submission" date="2022-07" db="EMBL/GenBank/DDBJ databases">
        <authorList>
            <person name="Wu T."/>
        </authorList>
    </citation>
    <scope>NUCLEOTIDE SEQUENCE</scope>
    <source>
        <strain evidence="1">SD-1</strain>
        <plasmid evidence="1">unnamed4</plasmid>
    </source>
</reference>
<dbReference type="EMBL" id="CP101189">
    <property type="protein sequence ID" value="UYW00121.1"/>
    <property type="molecule type" value="Genomic_DNA"/>
</dbReference>